<sequence length="304" mass="32657">MTTSGTTRDRADDAGDLLVSRVVGSFDRCQDPRLKTVMGSLTEHLHAFLQEVRPTETEWAKALDFLVSVGQFTNDERRELVLLCDVLGASAQVVALNTVPGGSTPPTVIGPYVIDDSPEIAVGDVLPRVEGVPCWIEGTVTDAAGRPVRGARVEVWETDDYRRAGAEYGNERAAPRAHVMTDSSGRYAFWGSVPSPIEVPQDGPVGTLLHALGRAGHRAPHLRLRVSAQHLRTVVTHVFVAGHPLLEDDCVFGVRDGLVQRFAHHPSGTPAPDGRALDGEWASVRFDVALAPAGSARALTAPLF</sequence>
<feature type="domain" description="Intradiol ring-cleavage dioxygenases" evidence="7">
    <location>
        <begin position="131"/>
        <end position="290"/>
    </location>
</feature>
<comment type="similarity">
    <text evidence="2">Belongs to the intradiol ring-cleavage dioxygenase family.</text>
</comment>
<dbReference type="RefSeq" id="WP_232401586.1">
    <property type="nucleotide sequence ID" value="NZ_CP102173.1"/>
</dbReference>
<evidence type="ECO:0000256" key="2">
    <source>
        <dbReference type="ARBA" id="ARBA00007825"/>
    </source>
</evidence>
<evidence type="ECO:0000313" key="10">
    <source>
        <dbReference type="Proteomes" id="UP001316184"/>
    </source>
</evidence>
<keyword evidence="4" id="KW-0223">Dioxygenase</keyword>
<keyword evidence="5" id="KW-0560">Oxidoreductase</keyword>
<keyword evidence="3" id="KW-0479">Metal-binding</keyword>
<evidence type="ECO:0000259" key="7">
    <source>
        <dbReference type="Pfam" id="PF00775"/>
    </source>
</evidence>
<accession>A0ABY5M411</accession>
<dbReference type="InterPro" id="IPR050770">
    <property type="entry name" value="Intradiol_RC_Dioxygenase"/>
</dbReference>
<dbReference type="Pfam" id="PF04444">
    <property type="entry name" value="Dioxygenase_N"/>
    <property type="match status" value="1"/>
</dbReference>
<dbReference type="SUPFAM" id="SSF49482">
    <property type="entry name" value="Aromatic compound dioxygenase"/>
    <property type="match status" value="1"/>
</dbReference>
<reference evidence="9 10" key="1">
    <citation type="submission" date="2022-08" db="EMBL/GenBank/DDBJ databases">
        <title>novel species in genus Aeromicrobium.</title>
        <authorList>
            <person name="Ye L."/>
        </authorList>
    </citation>
    <scope>NUCLEOTIDE SEQUENCE [LARGE SCALE GENOMIC DNA]</scope>
    <source>
        <strain evidence="10">zg-Y1379</strain>
    </source>
</reference>
<name>A0ABY5M411_9ACTN</name>
<dbReference type="Gene3D" id="2.60.130.10">
    <property type="entry name" value="Aromatic compound dioxygenase"/>
    <property type="match status" value="1"/>
</dbReference>
<gene>
    <name evidence="9" type="ORF">NQV15_13725</name>
</gene>
<comment type="cofactor">
    <cofactor evidence="1">
        <name>Fe(3+)</name>
        <dbReference type="ChEBI" id="CHEBI:29034"/>
    </cofactor>
</comment>
<dbReference type="PANTHER" id="PTHR33711:SF7">
    <property type="entry name" value="INTRADIOL RING-CLEAVAGE DIOXYGENASES DOMAIN-CONTAINING PROTEIN-RELATED"/>
    <property type="match status" value="1"/>
</dbReference>
<dbReference type="EMBL" id="CP102173">
    <property type="protein sequence ID" value="UUP12908.1"/>
    <property type="molecule type" value="Genomic_DNA"/>
</dbReference>
<proteinExistence type="inferred from homology"/>
<keyword evidence="6" id="KW-0408">Iron</keyword>
<evidence type="ECO:0000256" key="6">
    <source>
        <dbReference type="ARBA" id="ARBA00023004"/>
    </source>
</evidence>
<keyword evidence="10" id="KW-1185">Reference proteome</keyword>
<feature type="domain" description="Catechol dioxygenase N-terminal" evidence="8">
    <location>
        <begin position="31"/>
        <end position="97"/>
    </location>
</feature>
<dbReference type="PANTHER" id="PTHR33711">
    <property type="entry name" value="DIOXYGENASE, PUTATIVE (AFU_ORTHOLOGUE AFUA_2G02910)-RELATED"/>
    <property type="match status" value="1"/>
</dbReference>
<protein>
    <submittedName>
        <fullName evidence="9">Hydroxyquinol 1,2-dioxygenase</fullName>
    </submittedName>
</protein>
<dbReference type="Pfam" id="PF00775">
    <property type="entry name" value="Dioxygenase_C"/>
    <property type="match status" value="1"/>
</dbReference>
<evidence type="ECO:0000259" key="8">
    <source>
        <dbReference type="Pfam" id="PF04444"/>
    </source>
</evidence>
<dbReference type="InterPro" id="IPR007535">
    <property type="entry name" value="Catechol_dOase_N"/>
</dbReference>
<evidence type="ECO:0000256" key="5">
    <source>
        <dbReference type="ARBA" id="ARBA00023002"/>
    </source>
</evidence>
<organism evidence="9 10">
    <name type="scientific">Aeromicrobium wangtongii</name>
    <dbReference type="NCBI Taxonomy" id="2969247"/>
    <lineage>
        <taxon>Bacteria</taxon>
        <taxon>Bacillati</taxon>
        <taxon>Actinomycetota</taxon>
        <taxon>Actinomycetes</taxon>
        <taxon>Propionibacteriales</taxon>
        <taxon>Nocardioidaceae</taxon>
        <taxon>Aeromicrobium</taxon>
    </lineage>
</organism>
<evidence type="ECO:0000313" key="9">
    <source>
        <dbReference type="EMBL" id="UUP12908.1"/>
    </source>
</evidence>
<dbReference type="Proteomes" id="UP001316184">
    <property type="component" value="Chromosome"/>
</dbReference>
<dbReference type="InterPro" id="IPR015889">
    <property type="entry name" value="Intradiol_dOase_core"/>
</dbReference>
<dbReference type="InterPro" id="IPR000627">
    <property type="entry name" value="Intradiol_dOase_C"/>
</dbReference>
<evidence type="ECO:0000256" key="4">
    <source>
        <dbReference type="ARBA" id="ARBA00022964"/>
    </source>
</evidence>
<evidence type="ECO:0000256" key="3">
    <source>
        <dbReference type="ARBA" id="ARBA00022723"/>
    </source>
</evidence>
<evidence type="ECO:0000256" key="1">
    <source>
        <dbReference type="ARBA" id="ARBA00001965"/>
    </source>
</evidence>